<feature type="region of interest" description="Disordered" evidence="1">
    <location>
        <begin position="63"/>
        <end position="93"/>
    </location>
</feature>
<accession>A0A9R1TN14</accession>
<dbReference type="PANTHER" id="PTHR15288">
    <property type="entry name" value="DENN DOMAIN-CONTAINING PROTEIN 2"/>
    <property type="match status" value="1"/>
</dbReference>
<evidence type="ECO:0000313" key="5">
    <source>
        <dbReference type="Proteomes" id="UP000694866"/>
    </source>
</evidence>
<dbReference type="RefSeq" id="XP_011311734.1">
    <property type="nucleotide sequence ID" value="XM_011313432.1"/>
</dbReference>
<dbReference type="EMBL" id="GBYB01006947">
    <property type="protein sequence ID" value="JAG76714.1"/>
    <property type="molecule type" value="Transcribed_RNA"/>
</dbReference>
<dbReference type="RefSeq" id="XP_011311733.1">
    <property type="nucleotide sequence ID" value="XM_011313431.1"/>
</dbReference>
<dbReference type="FunFam" id="3.40.50.11500:FF:000004">
    <property type="entry name" value="DENN domain-containing protein 2C isoform X1"/>
    <property type="match status" value="1"/>
</dbReference>
<dbReference type="GeneID" id="105271715"/>
<feature type="compositionally biased region" description="Polar residues" evidence="1">
    <location>
        <begin position="281"/>
        <end position="297"/>
    </location>
</feature>
<dbReference type="InterPro" id="IPR005113">
    <property type="entry name" value="uDENN_dom"/>
</dbReference>
<dbReference type="Pfam" id="PF03455">
    <property type="entry name" value="dDENN"/>
    <property type="match status" value="1"/>
</dbReference>
<dbReference type="KEGG" id="fas:105271715"/>
<dbReference type="SMART" id="SM00799">
    <property type="entry name" value="DENN"/>
    <property type="match status" value="1"/>
</dbReference>
<name>A0A0C9R283_9HYME</name>
<dbReference type="InterPro" id="IPR043153">
    <property type="entry name" value="DENN_C"/>
</dbReference>
<evidence type="ECO:0000313" key="7">
    <source>
        <dbReference type="RefSeq" id="XP_011311734.1"/>
    </source>
</evidence>
<dbReference type="InterPro" id="IPR051942">
    <property type="entry name" value="DENN_domain_containing_2"/>
</dbReference>
<keyword evidence="5" id="KW-1185">Reference proteome</keyword>
<feature type="domain" description="UDENN" evidence="2">
    <location>
        <begin position="774"/>
        <end position="1182"/>
    </location>
</feature>
<dbReference type="PROSITE" id="PS50211">
    <property type="entry name" value="DENN"/>
    <property type="match status" value="1"/>
</dbReference>
<reference evidence="3" key="1">
    <citation type="submission" date="2015-01" db="EMBL/GenBank/DDBJ databases">
        <title>Transcriptome Assembly of Fopius arisanus.</title>
        <authorList>
            <person name="Geib S."/>
        </authorList>
    </citation>
    <scope>NUCLEOTIDE SEQUENCE</scope>
</reference>
<dbReference type="RefSeq" id="XP_011311735.1">
    <property type="nucleotide sequence ID" value="XM_011313433.1"/>
</dbReference>
<evidence type="ECO:0000256" key="1">
    <source>
        <dbReference type="SAM" id="MobiDB-lite"/>
    </source>
</evidence>
<evidence type="ECO:0000313" key="3">
    <source>
        <dbReference type="EMBL" id="JAG76714.1"/>
    </source>
</evidence>
<feature type="compositionally biased region" description="Basic and acidic residues" evidence="1">
    <location>
        <begin position="228"/>
        <end position="241"/>
    </location>
</feature>
<evidence type="ECO:0000313" key="6">
    <source>
        <dbReference type="RefSeq" id="XP_011311733.1"/>
    </source>
</evidence>
<dbReference type="EMBL" id="GBYB01006953">
    <property type="protein sequence ID" value="JAG76720.1"/>
    <property type="molecule type" value="Transcribed_RNA"/>
</dbReference>
<reference evidence="6 7" key="2">
    <citation type="submission" date="2025-04" db="UniProtKB">
        <authorList>
            <consortium name="RefSeq"/>
        </authorList>
    </citation>
    <scope>IDENTIFICATION</scope>
    <source>
        <strain evidence="6 7">USDA-PBARC FA_bdor</strain>
        <tissue evidence="6 7">Whole organism</tissue>
    </source>
</reference>
<dbReference type="Pfam" id="PF02141">
    <property type="entry name" value="DENN"/>
    <property type="match status" value="1"/>
</dbReference>
<proteinExistence type="predicted"/>
<evidence type="ECO:0000259" key="2">
    <source>
        <dbReference type="PROSITE" id="PS50211"/>
    </source>
</evidence>
<dbReference type="SMART" id="SM00801">
    <property type="entry name" value="dDENN"/>
    <property type="match status" value="1"/>
</dbReference>
<feature type="region of interest" description="Disordered" evidence="1">
    <location>
        <begin position="281"/>
        <end position="302"/>
    </location>
</feature>
<feature type="compositionally biased region" description="Polar residues" evidence="1">
    <location>
        <begin position="216"/>
        <end position="226"/>
    </location>
</feature>
<dbReference type="InterPro" id="IPR037516">
    <property type="entry name" value="Tripartite_DENN"/>
</dbReference>
<dbReference type="PANTHER" id="PTHR15288:SF0">
    <property type="entry name" value="UDENN DOMAIN-CONTAINING PROTEIN"/>
    <property type="match status" value="1"/>
</dbReference>
<sequence>MAYISSENGAKVTLIKKKFEKNTCDISRSYPEQKDTLRRSLSASPVKIKKNIKFNVTRQLSNPSKNIKRTPAFRGDKHSRVKHLHSPSTEKPPSLVHKNLKIFEETHEPEKIENVQKISNLDCSNSDLPNNLWEQESHGRERSTNAIESTVRTTVISRQKDIYCLRTGKESEDEIDFPSLFQKQKIENCENIDSSDIERINGVEYTRVVKPPKLSNNVSRSLQQGLEKTVDGKEDLSRRKSREDISSFLDLTQTLKAALQAPLPSGPAPKKPPRTFAHLNTTTKSHPNVSQIHSSPESPGKRWKSIFQKTGTDVTDAAPKKSVCASNIADDNFLYSKDFLKSPTSFDENTMEEKHPNVTNESTQLTKSSILHSLTDTHQPTKKARDSKKMLEKLETVLIQHQKALGPKIILPRQDRDKIPISFDSKKSQSGLNVENSYEKNDKRFFMSHQLSRAIQSDKNDLLNELKGRKNSTFDCLTSLNCASCTAYENPTFRHYLDENLSTDMKSKSEETLSASIEKILKSSECYDDSLCPGVKRLSTELTTFLEGKKRVYGNETNQERVYAEPFYFDKNSGIDITGFGHLSSEQHNYLSKSWCIEGNRKIDLESAVRRDTTKQSPELHYLCTPITAEVEEDNNNAFKKYDKRPKESLSFQSSLESTDDLYEPLSTAPIRVKAEQLLNHAFGKFIMSTVDPSTDSSTSSDTDSLASNLSLTEELTSFSEKLRLFRNRENTGKLSKEELHRSLTEKRKRYVRKVSIKYFETRKAIQRRRKDNLFDVCLLVELNLSTKVPYIKDKLPIEAEVPTWIEHFCFPDAHDWPPDDFNHNQFHSLSLMDDKGNRRFGYCIRVKPEGGPILPLAYCVITKHRASGFFHKVLQELESMHGLPDRSRRAFIEELYNRSMPNPGDSLKMIAGKYQTFPKERESGKIKAFDQEDDRRLREEKEYETLIVRCGDPRLEERDISQLFETVSNKVLILLFGSLLLERKVVLLGSKLSQLSSCVEALQSLLYPLNWPHTFIPILPNIEGLKEILAAPPPFVIGILKGKSDNNAKMGVSIQDCITVDLDTSKVICAVGDEGSILPKRFQEGIHSALQLVSDNTKHGDNIRNFLVSEAFLRVFVETCAHLESNLVTQQDGKKIFQKESFVNAYPSKTVQFFLEWFVETMMFQSFVTDYIASVEGKDVGDSYRMKLFKQRIAELRKLPEQNLLSKKTKKKTFGKFTFNF</sequence>
<dbReference type="Pfam" id="PF03456">
    <property type="entry name" value="uDENN"/>
    <property type="match status" value="1"/>
</dbReference>
<organism evidence="3">
    <name type="scientific">Fopius arisanus</name>
    <dbReference type="NCBI Taxonomy" id="64838"/>
    <lineage>
        <taxon>Eukaryota</taxon>
        <taxon>Metazoa</taxon>
        <taxon>Ecdysozoa</taxon>
        <taxon>Arthropoda</taxon>
        <taxon>Hexapoda</taxon>
        <taxon>Insecta</taxon>
        <taxon>Pterygota</taxon>
        <taxon>Neoptera</taxon>
        <taxon>Endopterygota</taxon>
        <taxon>Hymenoptera</taxon>
        <taxon>Apocrita</taxon>
        <taxon>Ichneumonoidea</taxon>
        <taxon>Braconidae</taxon>
        <taxon>Opiinae</taxon>
        <taxon>Fopius</taxon>
    </lineage>
</organism>
<dbReference type="SMART" id="SM00800">
    <property type="entry name" value="uDENN"/>
    <property type="match status" value="1"/>
</dbReference>
<dbReference type="Proteomes" id="UP000694866">
    <property type="component" value="Unplaced"/>
</dbReference>
<gene>
    <name evidence="3" type="primary">St5_0</name>
    <name evidence="6 7 8" type="synonym">LOC105271715</name>
    <name evidence="4" type="synonym">St5_1</name>
    <name evidence="4" type="ORF">g.29634</name>
    <name evidence="3" type="ORF">g.29635</name>
</gene>
<dbReference type="OrthoDB" id="10266080at2759"/>
<dbReference type="InterPro" id="IPR001194">
    <property type="entry name" value="cDENN_dom"/>
</dbReference>
<evidence type="ECO:0000313" key="8">
    <source>
        <dbReference type="RefSeq" id="XP_011311735.1"/>
    </source>
</evidence>
<dbReference type="Gene3D" id="3.30.450.200">
    <property type="match status" value="1"/>
</dbReference>
<feature type="region of interest" description="Disordered" evidence="1">
    <location>
        <begin position="216"/>
        <end position="241"/>
    </location>
</feature>
<protein>
    <submittedName>
        <fullName evidence="3">St5_0 protein</fullName>
    </submittedName>
    <submittedName>
        <fullName evidence="4">St5_1 protein</fullName>
    </submittedName>
</protein>
<dbReference type="AlphaFoldDB" id="A0A0C9R283"/>
<dbReference type="InterPro" id="IPR005112">
    <property type="entry name" value="dDENN_dom"/>
</dbReference>
<accession>A0A9R1TLL8</accession>
<accession>A0A9R1TJG7</accession>
<evidence type="ECO:0000313" key="4">
    <source>
        <dbReference type="EMBL" id="JAG76720.1"/>
    </source>
</evidence>
<dbReference type="Gene3D" id="3.40.50.11500">
    <property type="match status" value="1"/>
</dbReference>
<accession>A0A0C9R283</accession>